<dbReference type="Pfam" id="PF02698">
    <property type="entry name" value="DUF218"/>
    <property type="match status" value="1"/>
</dbReference>
<feature type="domain" description="DUF218" evidence="2">
    <location>
        <begin position="79"/>
        <end position="241"/>
    </location>
</feature>
<keyword evidence="1" id="KW-0812">Transmembrane</keyword>
<feature type="transmembrane region" description="Helical" evidence="1">
    <location>
        <begin position="6"/>
        <end position="29"/>
    </location>
</feature>
<dbReference type="RefSeq" id="WP_348759496.1">
    <property type="nucleotide sequence ID" value="NZ_OZ026884.1"/>
</dbReference>
<keyword evidence="1" id="KW-1133">Transmembrane helix</keyword>
<keyword evidence="4" id="KW-1185">Reference proteome</keyword>
<organism evidence="3 4">
    <name type="scientific">Candidatus Methylocalor cossyra</name>
    <dbReference type="NCBI Taxonomy" id="3108543"/>
    <lineage>
        <taxon>Bacteria</taxon>
        <taxon>Pseudomonadati</taxon>
        <taxon>Pseudomonadota</taxon>
        <taxon>Gammaproteobacteria</taxon>
        <taxon>Methylococcales</taxon>
        <taxon>Methylococcaceae</taxon>
        <taxon>Candidatus Methylocalor</taxon>
    </lineage>
</organism>
<gene>
    <name evidence="3" type="ORF">MECH1_V1_1199</name>
</gene>
<evidence type="ECO:0000313" key="4">
    <source>
        <dbReference type="Proteomes" id="UP001497493"/>
    </source>
</evidence>
<keyword evidence="1" id="KW-0472">Membrane</keyword>
<dbReference type="PANTHER" id="PTHR30336">
    <property type="entry name" value="INNER MEMBRANE PROTEIN, PROBABLE PERMEASE"/>
    <property type="match status" value="1"/>
</dbReference>
<reference evidence="3 4" key="1">
    <citation type="submission" date="2024-04" db="EMBL/GenBank/DDBJ databases">
        <authorList>
            <person name="Cremers G."/>
        </authorList>
    </citation>
    <scope>NUCLEOTIDE SEQUENCE [LARGE SCALE GENOMIC DNA]</scope>
    <source>
        <strain evidence="3">MeCH1-AG</strain>
    </source>
</reference>
<accession>A0ABP1C6U9</accession>
<dbReference type="InterPro" id="IPR051599">
    <property type="entry name" value="Cell_Envelope_Assoc"/>
</dbReference>
<dbReference type="Gene3D" id="3.40.50.620">
    <property type="entry name" value="HUPs"/>
    <property type="match status" value="1"/>
</dbReference>
<evidence type="ECO:0000256" key="1">
    <source>
        <dbReference type="SAM" id="Phobius"/>
    </source>
</evidence>
<protein>
    <recommendedName>
        <fullName evidence="2">DUF218 domain-containing protein</fullName>
    </recommendedName>
</protein>
<evidence type="ECO:0000313" key="3">
    <source>
        <dbReference type="EMBL" id="CAL1239975.1"/>
    </source>
</evidence>
<evidence type="ECO:0000259" key="2">
    <source>
        <dbReference type="Pfam" id="PF02698"/>
    </source>
</evidence>
<dbReference type="EMBL" id="OZ026884">
    <property type="protein sequence ID" value="CAL1239975.1"/>
    <property type="molecule type" value="Genomic_DNA"/>
</dbReference>
<dbReference type="InterPro" id="IPR014729">
    <property type="entry name" value="Rossmann-like_a/b/a_fold"/>
</dbReference>
<dbReference type="PANTHER" id="PTHR30336:SF4">
    <property type="entry name" value="ENVELOPE BIOGENESIS FACTOR ELYC"/>
    <property type="match status" value="1"/>
</dbReference>
<proteinExistence type="predicted"/>
<sequence length="249" mass="27728">MNWTWALTNLVAAVFLPPLCLLLPGLVGLKQLGVRPQLGRNLLTVSLLGLWLLCTPWVAGRLLATLEIPFVPIRGDEADAIVVLGGGLYPEGREYGAGCTLNWRTLERVRYGAWLHRRTGRPILVTGGAPEGDTPEGQVMKAVLEQEFGVPVAWVEDRAANTRENARFSAHLLREAGVRRIYLVSHVWHLPRAVREFEREGLTVVPAGTGYQPDAAPTLFDFVPSPKALATSYFAFHEWIGLVWYRWRA</sequence>
<feature type="transmembrane region" description="Helical" evidence="1">
    <location>
        <begin position="41"/>
        <end position="59"/>
    </location>
</feature>
<dbReference type="CDD" id="cd06259">
    <property type="entry name" value="YdcF-like"/>
    <property type="match status" value="1"/>
</dbReference>
<name>A0ABP1C6U9_9GAMM</name>
<dbReference type="InterPro" id="IPR003848">
    <property type="entry name" value="DUF218"/>
</dbReference>
<dbReference type="Proteomes" id="UP001497493">
    <property type="component" value="Chromosome"/>
</dbReference>